<name>A0ABV2HE95_9HYPH</name>
<gene>
    <name evidence="1" type="ORF">ABID21_005009</name>
</gene>
<dbReference type="EMBL" id="JBEPLJ010000040">
    <property type="protein sequence ID" value="MET3588869.1"/>
    <property type="molecule type" value="Genomic_DNA"/>
</dbReference>
<proteinExistence type="predicted"/>
<keyword evidence="2" id="KW-1185">Reference proteome</keyword>
<evidence type="ECO:0000313" key="2">
    <source>
        <dbReference type="Proteomes" id="UP001549031"/>
    </source>
</evidence>
<sequence length="41" mass="4142">MKVALISISLLVSVLAAGASYVLPSTNLKTYTASSTASVGR</sequence>
<protein>
    <submittedName>
        <fullName evidence="1">Uncharacterized protein</fullName>
    </submittedName>
</protein>
<accession>A0ABV2HE95</accession>
<reference evidence="1 2" key="1">
    <citation type="submission" date="2024-06" db="EMBL/GenBank/DDBJ databases">
        <title>Genomic Encyclopedia of Type Strains, Phase IV (KMG-IV): sequencing the most valuable type-strain genomes for metagenomic binning, comparative biology and taxonomic classification.</title>
        <authorList>
            <person name="Goeker M."/>
        </authorList>
    </citation>
    <scope>NUCLEOTIDE SEQUENCE [LARGE SCALE GENOMIC DNA]</scope>
    <source>
        <strain evidence="1 2">DSM 105042</strain>
    </source>
</reference>
<comment type="caution">
    <text evidence="1">The sequence shown here is derived from an EMBL/GenBank/DDBJ whole genome shotgun (WGS) entry which is preliminary data.</text>
</comment>
<evidence type="ECO:0000313" key="1">
    <source>
        <dbReference type="EMBL" id="MET3588869.1"/>
    </source>
</evidence>
<dbReference type="Proteomes" id="UP001549031">
    <property type="component" value="Unassembled WGS sequence"/>
</dbReference>
<organism evidence="1 2">
    <name type="scientific">Pseudorhizobium tarimense</name>
    <dbReference type="NCBI Taxonomy" id="1079109"/>
    <lineage>
        <taxon>Bacteria</taxon>
        <taxon>Pseudomonadati</taxon>
        <taxon>Pseudomonadota</taxon>
        <taxon>Alphaproteobacteria</taxon>
        <taxon>Hyphomicrobiales</taxon>
        <taxon>Rhizobiaceae</taxon>
        <taxon>Rhizobium/Agrobacterium group</taxon>
        <taxon>Pseudorhizobium</taxon>
    </lineage>
</organism>